<gene>
    <name evidence="4" type="primary">LOC106055350</name>
</gene>
<feature type="region of interest" description="Disordered" evidence="1">
    <location>
        <begin position="166"/>
        <end position="189"/>
    </location>
</feature>
<keyword evidence="2" id="KW-0732">Signal</keyword>
<dbReference type="InterPro" id="IPR029034">
    <property type="entry name" value="Cystine-knot_cytokine"/>
</dbReference>
<feature type="chain" id="PRO_5040804967" evidence="2">
    <location>
        <begin position="20"/>
        <end position="189"/>
    </location>
</feature>
<dbReference type="OrthoDB" id="6151805at2759"/>
<keyword evidence="3" id="KW-1185">Reference proteome</keyword>
<organism evidence="3 4">
    <name type="scientific">Biomphalaria glabrata</name>
    <name type="common">Bloodfluke planorb</name>
    <name type="synonym">Freshwater snail</name>
    <dbReference type="NCBI Taxonomy" id="6526"/>
    <lineage>
        <taxon>Eukaryota</taxon>
        <taxon>Metazoa</taxon>
        <taxon>Spiralia</taxon>
        <taxon>Lophotrochozoa</taxon>
        <taxon>Mollusca</taxon>
        <taxon>Gastropoda</taxon>
        <taxon>Heterobranchia</taxon>
        <taxon>Euthyneura</taxon>
        <taxon>Panpulmonata</taxon>
        <taxon>Hygrophila</taxon>
        <taxon>Lymnaeoidea</taxon>
        <taxon>Planorbidae</taxon>
        <taxon>Biomphalaria</taxon>
    </lineage>
</organism>
<accession>A0A9W2ZVI0</accession>
<dbReference type="GeneID" id="106055350"/>
<sequence>MDKLAVVLFVYTMSFSATADLNLDWEKLEAEIIDRYPGFFYTKDEINVVRNYEKRRRNETVDFHGCCNSTSKTVSYKTLPDLNEKNVTLVTFQGRKQYFPSETCRSLPNCNTCPCGCRMVSRPFTALIVNPEYPTKSSNPVVLDFVMAPTFCRCFNNAALPETQESYCGSGDNKNSRPTGTLSSQGSEL</sequence>
<name>A0A9W2ZVI0_BIOGL</name>
<protein>
    <submittedName>
        <fullName evidence="4">Uncharacterized protein LOC106055350</fullName>
    </submittedName>
</protein>
<dbReference type="RefSeq" id="XP_055879056.1">
    <property type="nucleotide sequence ID" value="XM_056023081.1"/>
</dbReference>
<dbReference type="Proteomes" id="UP001165740">
    <property type="component" value="Chromosome 3"/>
</dbReference>
<evidence type="ECO:0000313" key="3">
    <source>
        <dbReference type="Proteomes" id="UP001165740"/>
    </source>
</evidence>
<proteinExistence type="predicted"/>
<evidence type="ECO:0000256" key="1">
    <source>
        <dbReference type="SAM" id="MobiDB-lite"/>
    </source>
</evidence>
<feature type="signal peptide" evidence="2">
    <location>
        <begin position="1"/>
        <end position="19"/>
    </location>
</feature>
<dbReference type="AlphaFoldDB" id="A0A9W2ZVI0"/>
<evidence type="ECO:0000313" key="4">
    <source>
        <dbReference type="RefSeq" id="XP_055879056.1"/>
    </source>
</evidence>
<reference evidence="4" key="1">
    <citation type="submission" date="2025-08" db="UniProtKB">
        <authorList>
            <consortium name="RefSeq"/>
        </authorList>
    </citation>
    <scope>IDENTIFICATION</scope>
</reference>
<dbReference type="SUPFAM" id="SSF57501">
    <property type="entry name" value="Cystine-knot cytokines"/>
    <property type="match status" value="1"/>
</dbReference>
<evidence type="ECO:0000256" key="2">
    <source>
        <dbReference type="SAM" id="SignalP"/>
    </source>
</evidence>